<evidence type="ECO:0000256" key="2">
    <source>
        <dbReference type="ARBA" id="ARBA00008936"/>
    </source>
</evidence>
<dbReference type="PANTHER" id="PTHR15184">
    <property type="entry name" value="ATP SYNTHASE"/>
    <property type="match status" value="1"/>
</dbReference>
<keyword evidence="3 11" id="KW-0813">Transport</keyword>
<organism evidence="13 14">
    <name type="scientific">Candidatus Nomurabacteria bacterium RIFCSPHIGHO2_01_FULL_39_10</name>
    <dbReference type="NCBI Taxonomy" id="1801733"/>
    <lineage>
        <taxon>Bacteria</taxon>
        <taxon>Candidatus Nomuraibacteriota</taxon>
    </lineage>
</organism>
<evidence type="ECO:0000259" key="12">
    <source>
        <dbReference type="SMART" id="SM00382"/>
    </source>
</evidence>
<keyword evidence="10 11" id="KW-0066">ATP synthesis</keyword>
<protein>
    <recommendedName>
        <fullName evidence="11">ATP synthase subunit beta</fullName>
        <ecNumber evidence="11">7.1.2.2</ecNumber>
    </recommendedName>
    <alternativeName>
        <fullName evidence="11">ATP synthase F1 sector subunit beta</fullName>
    </alternativeName>
    <alternativeName>
        <fullName evidence="11">F-ATPase subunit beta</fullName>
    </alternativeName>
</protein>
<keyword evidence="5 11" id="KW-0067">ATP-binding</keyword>
<dbReference type="InterPro" id="IPR036121">
    <property type="entry name" value="ATPase_F1/V1/A1_a/bsu_N_sf"/>
</dbReference>
<comment type="function">
    <text evidence="11">Produces ATP from ADP in the presence of a proton gradient across the membrane. The catalytic sites are hosted primarily by the beta subunits.</text>
</comment>
<dbReference type="GO" id="GO:0045259">
    <property type="term" value="C:proton-transporting ATP synthase complex"/>
    <property type="evidence" value="ECO:0007669"/>
    <property type="project" value="UniProtKB-KW"/>
</dbReference>
<dbReference type="InterPro" id="IPR005722">
    <property type="entry name" value="ATP_synth_F1_bsu"/>
</dbReference>
<keyword evidence="9 11" id="KW-0139">CF(1)</keyword>
<dbReference type="InterPro" id="IPR004100">
    <property type="entry name" value="ATPase_F1/V1/A1_a/bsu_N"/>
</dbReference>
<gene>
    <name evidence="11" type="primary">atpD</name>
    <name evidence="13" type="ORF">A2642_01635</name>
</gene>
<dbReference type="CDD" id="cd18110">
    <property type="entry name" value="ATP-synt_F1_beta_C"/>
    <property type="match status" value="1"/>
</dbReference>
<dbReference type="GO" id="GO:0046933">
    <property type="term" value="F:proton-transporting ATP synthase activity, rotational mechanism"/>
    <property type="evidence" value="ECO:0007669"/>
    <property type="project" value="UniProtKB-UniRule"/>
</dbReference>
<dbReference type="Pfam" id="PF02874">
    <property type="entry name" value="ATP-synt_ab_N"/>
    <property type="match status" value="1"/>
</dbReference>
<dbReference type="SUPFAM" id="SSF47917">
    <property type="entry name" value="C-terminal domain of alpha and beta subunits of F1 ATP synthase"/>
    <property type="match status" value="1"/>
</dbReference>
<accession>A0A1F6V6I0</accession>
<dbReference type="InterPro" id="IPR027417">
    <property type="entry name" value="P-loop_NTPase"/>
</dbReference>
<evidence type="ECO:0000256" key="5">
    <source>
        <dbReference type="ARBA" id="ARBA00022840"/>
    </source>
</evidence>
<dbReference type="Gene3D" id="1.10.1140.10">
    <property type="entry name" value="Bovine Mitochondrial F1-atpase, Atp Synthase Beta Chain, Chain D, domain 3"/>
    <property type="match status" value="1"/>
</dbReference>
<comment type="subcellular location">
    <subcellularLocation>
        <location evidence="11">Cell membrane</location>
        <topology evidence="11">Peripheral membrane protein</topology>
    </subcellularLocation>
    <subcellularLocation>
        <location evidence="1">Membrane</location>
        <topology evidence="1">Peripheral membrane protein</topology>
    </subcellularLocation>
</comment>
<evidence type="ECO:0000313" key="14">
    <source>
        <dbReference type="Proteomes" id="UP000178700"/>
    </source>
</evidence>
<evidence type="ECO:0000256" key="3">
    <source>
        <dbReference type="ARBA" id="ARBA00022448"/>
    </source>
</evidence>
<evidence type="ECO:0000256" key="6">
    <source>
        <dbReference type="ARBA" id="ARBA00022967"/>
    </source>
</evidence>
<dbReference type="InterPro" id="IPR000194">
    <property type="entry name" value="ATPase_F1/V1/A1_a/bsu_nucl-bd"/>
</dbReference>
<dbReference type="Pfam" id="PF22919">
    <property type="entry name" value="ATP-synt_VA_C"/>
    <property type="match status" value="1"/>
</dbReference>
<dbReference type="GO" id="GO:0005886">
    <property type="term" value="C:plasma membrane"/>
    <property type="evidence" value="ECO:0007669"/>
    <property type="project" value="UniProtKB-SubCell"/>
</dbReference>
<dbReference type="GO" id="GO:0005524">
    <property type="term" value="F:ATP binding"/>
    <property type="evidence" value="ECO:0007669"/>
    <property type="project" value="UniProtKB-UniRule"/>
</dbReference>
<dbReference type="FunFam" id="1.10.1140.10:FF:000001">
    <property type="entry name" value="ATP synthase subunit beta"/>
    <property type="match status" value="1"/>
</dbReference>
<dbReference type="SUPFAM" id="SSF50615">
    <property type="entry name" value="N-terminal domain of alpha and beta subunits of F1 ATP synthase"/>
    <property type="match status" value="1"/>
</dbReference>
<evidence type="ECO:0000256" key="9">
    <source>
        <dbReference type="ARBA" id="ARBA00023196"/>
    </source>
</evidence>
<feature type="binding site" evidence="11">
    <location>
        <begin position="159"/>
        <end position="166"/>
    </location>
    <ligand>
        <name>ATP</name>
        <dbReference type="ChEBI" id="CHEBI:30616"/>
    </ligand>
</feature>
<keyword evidence="11" id="KW-1003">Cell membrane</keyword>
<evidence type="ECO:0000256" key="4">
    <source>
        <dbReference type="ARBA" id="ARBA00022741"/>
    </source>
</evidence>
<dbReference type="Proteomes" id="UP000178700">
    <property type="component" value="Unassembled WGS sequence"/>
</dbReference>
<dbReference type="Gene3D" id="3.40.50.300">
    <property type="entry name" value="P-loop containing nucleotide triphosphate hydrolases"/>
    <property type="match status" value="1"/>
</dbReference>
<keyword evidence="7 11" id="KW-0406">Ion transport</keyword>
<dbReference type="HAMAP" id="MF_01347">
    <property type="entry name" value="ATP_synth_beta_bact"/>
    <property type="match status" value="1"/>
</dbReference>
<evidence type="ECO:0000256" key="7">
    <source>
        <dbReference type="ARBA" id="ARBA00023065"/>
    </source>
</evidence>
<evidence type="ECO:0000256" key="8">
    <source>
        <dbReference type="ARBA" id="ARBA00023136"/>
    </source>
</evidence>
<dbReference type="Pfam" id="PF00006">
    <property type="entry name" value="ATP-synt_ab"/>
    <property type="match status" value="1"/>
</dbReference>
<dbReference type="SMART" id="SM00382">
    <property type="entry name" value="AAA"/>
    <property type="match status" value="1"/>
</dbReference>
<dbReference type="CDD" id="cd01133">
    <property type="entry name" value="F1-ATPase_beta_CD"/>
    <property type="match status" value="1"/>
</dbReference>
<dbReference type="InterPro" id="IPR020003">
    <property type="entry name" value="ATPase_a/bsu_AS"/>
</dbReference>
<keyword evidence="6 11" id="KW-1278">Translocase</keyword>
<dbReference type="FunFam" id="3.40.50.300:FF:000004">
    <property type="entry name" value="ATP synthase subunit beta"/>
    <property type="match status" value="1"/>
</dbReference>
<dbReference type="EMBL" id="MFTJ01000031">
    <property type="protein sequence ID" value="OGI65064.1"/>
    <property type="molecule type" value="Genomic_DNA"/>
</dbReference>
<feature type="domain" description="AAA+ ATPase" evidence="12">
    <location>
        <begin position="151"/>
        <end position="336"/>
    </location>
</feature>
<dbReference type="InterPro" id="IPR024034">
    <property type="entry name" value="ATPase_F1/V1_b/a_C"/>
</dbReference>
<dbReference type="PROSITE" id="PS00152">
    <property type="entry name" value="ATPASE_ALPHA_BETA"/>
    <property type="match status" value="1"/>
</dbReference>
<comment type="similarity">
    <text evidence="2 11">Belongs to the ATPase alpha/beta chains family.</text>
</comment>
<sequence>MQTGTIKKIIGPVVDVNFGETLPDIYTALEVMNGDKKLILETEQHLGGGVVRAVAMDTTDGLSRGMEVINTGAPISVPVGNVTLGRIFNVLGEAIDDLPAVEPLKTSGSTAGAAKRLPIHRKAPDYTKQATKVEILETGIKVIDLICPVLKGGKVGLFGGAGVGKTVVIQELIHNIASNHGGYSVFAGVGERTREGNDLYHEMKQSGVLDKVAMVFGQMNEPPGARMRVALSGLTMAEYFRDQEGKDVLFFIDNIFRFTQAGSEVSALLGRIPSAVGYQPTLGTEMGAMQERITSTDKGSVTSVQAVYVPADDLTDPAPATTFAHLDSTVVLNRSLSEIGIYPAVDPLDSSSTILDPNIVGQEHYNVSREVQRVLQRYKDLQDIIAILGMEELSEADKELVARARKIQKFLSQPFFVAEQFTGTKGQYVPLAETIRSFKEILEGKHDSKPEADFYMKGAL</sequence>
<dbReference type="InterPro" id="IPR003593">
    <property type="entry name" value="AAA+_ATPase"/>
</dbReference>
<evidence type="ECO:0000256" key="11">
    <source>
        <dbReference type="HAMAP-Rule" id="MF_01347"/>
    </source>
</evidence>
<dbReference type="InterPro" id="IPR050053">
    <property type="entry name" value="ATPase_alpha/beta_chains"/>
</dbReference>
<name>A0A1F6V6I0_9BACT</name>
<dbReference type="NCBIfam" id="TIGR01039">
    <property type="entry name" value="atpD"/>
    <property type="match status" value="1"/>
</dbReference>
<proteinExistence type="inferred from homology"/>
<dbReference type="InterPro" id="IPR055190">
    <property type="entry name" value="ATP-synt_VA_C"/>
</dbReference>
<keyword evidence="4 11" id="KW-0547">Nucleotide-binding</keyword>
<comment type="caution">
    <text evidence="13">The sequence shown here is derived from an EMBL/GenBank/DDBJ whole genome shotgun (WGS) entry which is preliminary data.</text>
</comment>
<comment type="catalytic activity">
    <reaction evidence="11">
        <text>ATP + H2O + 4 H(+)(in) = ADP + phosphate + 5 H(+)(out)</text>
        <dbReference type="Rhea" id="RHEA:57720"/>
        <dbReference type="ChEBI" id="CHEBI:15377"/>
        <dbReference type="ChEBI" id="CHEBI:15378"/>
        <dbReference type="ChEBI" id="CHEBI:30616"/>
        <dbReference type="ChEBI" id="CHEBI:43474"/>
        <dbReference type="ChEBI" id="CHEBI:456216"/>
        <dbReference type="EC" id="7.1.2.2"/>
    </reaction>
</comment>
<evidence type="ECO:0000313" key="13">
    <source>
        <dbReference type="EMBL" id="OGI65064.1"/>
    </source>
</evidence>
<evidence type="ECO:0000256" key="10">
    <source>
        <dbReference type="ARBA" id="ARBA00023310"/>
    </source>
</evidence>
<reference evidence="13 14" key="1">
    <citation type="journal article" date="2016" name="Nat. Commun.">
        <title>Thousands of microbial genomes shed light on interconnected biogeochemical processes in an aquifer system.</title>
        <authorList>
            <person name="Anantharaman K."/>
            <person name="Brown C.T."/>
            <person name="Hug L.A."/>
            <person name="Sharon I."/>
            <person name="Castelle C.J."/>
            <person name="Probst A.J."/>
            <person name="Thomas B.C."/>
            <person name="Singh A."/>
            <person name="Wilkins M.J."/>
            <person name="Karaoz U."/>
            <person name="Brodie E.L."/>
            <person name="Williams K.H."/>
            <person name="Hubbard S.S."/>
            <person name="Banfield J.F."/>
        </authorList>
    </citation>
    <scope>NUCLEOTIDE SEQUENCE [LARGE SCALE GENOMIC DNA]</scope>
</reference>
<evidence type="ECO:0000256" key="1">
    <source>
        <dbReference type="ARBA" id="ARBA00004170"/>
    </source>
</evidence>
<dbReference type="CDD" id="cd18115">
    <property type="entry name" value="ATP-synt_F1_beta_N"/>
    <property type="match status" value="1"/>
</dbReference>
<dbReference type="PANTHER" id="PTHR15184:SF71">
    <property type="entry name" value="ATP SYNTHASE SUBUNIT BETA, MITOCHONDRIAL"/>
    <property type="match status" value="1"/>
</dbReference>
<keyword evidence="11" id="KW-0375">Hydrogen ion transport</keyword>
<keyword evidence="8 11" id="KW-0472">Membrane</keyword>
<dbReference type="AlphaFoldDB" id="A0A1F6V6I0"/>
<dbReference type="Gene3D" id="2.40.10.170">
    <property type="match status" value="1"/>
</dbReference>
<dbReference type="SUPFAM" id="SSF52540">
    <property type="entry name" value="P-loop containing nucleoside triphosphate hydrolases"/>
    <property type="match status" value="1"/>
</dbReference>
<dbReference type="EC" id="7.1.2.2" evidence="11"/>